<gene>
    <name evidence="2" type="ORF">DEO27_026435</name>
</gene>
<keyword evidence="2" id="KW-0560">Oxidoreductase</keyword>
<keyword evidence="3" id="KW-1185">Reference proteome</keyword>
<sequence>MNQQTINVFAKWQVKEGKLNTVLDLLAGVAKQSRAEEGNLFYKINQSTTDANTLLLFEAYKDEAAVADHRGSVHFQTIVVGQIVPLLESREVFVTTEIGI</sequence>
<evidence type="ECO:0000313" key="2">
    <source>
        <dbReference type="EMBL" id="QEM13397.1"/>
    </source>
</evidence>
<dbReference type="PANTHER" id="PTHR33336:SF3">
    <property type="entry name" value="ABM DOMAIN-CONTAINING PROTEIN"/>
    <property type="match status" value="1"/>
</dbReference>
<dbReference type="GO" id="GO:0004497">
    <property type="term" value="F:monooxygenase activity"/>
    <property type="evidence" value="ECO:0007669"/>
    <property type="project" value="UniProtKB-KW"/>
</dbReference>
<protein>
    <submittedName>
        <fullName evidence="2">Antibiotic biosynthesis monooxygenase</fullName>
    </submittedName>
</protein>
<dbReference type="InterPro" id="IPR050744">
    <property type="entry name" value="AI-2_Isomerase_LsrG"/>
</dbReference>
<dbReference type="SUPFAM" id="SSF54909">
    <property type="entry name" value="Dimeric alpha+beta barrel"/>
    <property type="match status" value="1"/>
</dbReference>
<dbReference type="KEGG" id="mrub:DEO27_026435"/>
<dbReference type="InterPro" id="IPR007138">
    <property type="entry name" value="ABM_dom"/>
</dbReference>
<organism evidence="2 3">
    <name type="scientific">Mucilaginibacter rubeus</name>
    <dbReference type="NCBI Taxonomy" id="2027860"/>
    <lineage>
        <taxon>Bacteria</taxon>
        <taxon>Pseudomonadati</taxon>
        <taxon>Bacteroidota</taxon>
        <taxon>Sphingobacteriia</taxon>
        <taxon>Sphingobacteriales</taxon>
        <taxon>Sphingobacteriaceae</taxon>
        <taxon>Mucilaginibacter</taxon>
    </lineage>
</organism>
<accession>A0A5C1I5L1</accession>
<dbReference type="InterPro" id="IPR011008">
    <property type="entry name" value="Dimeric_a/b-barrel"/>
</dbReference>
<dbReference type="Gene3D" id="3.30.70.100">
    <property type="match status" value="1"/>
</dbReference>
<dbReference type="EMBL" id="CP043450">
    <property type="protein sequence ID" value="QEM13397.1"/>
    <property type="molecule type" value="Genomic_DNA"/>
</dbReference>
<evidence type="ECO:0000259" key="1">
    <source>
        <dbReference type="PROSITE" id="PS51725"/>
    </source>
</evidence>
<dbReference type="Proteomes" id="UP000251402">
    <property type="component" value="Chromosome"/>
</dbReference>
<dbReference type="PANTHER" id="PTHR33336">
    <property type="entry name" value="QUINOL MONOOXYGENASE YGIN-RELATED"/>
    <property type="match status" value="1"/>
</dbReference>
<name>A0A5C1I5L1_9SPHI</name>
<dbReference type="RefSeq" id="WP_112574606.1">
    <property type="nucleotide sequence ID" value="NZ_CP043450.1"/>
</dbReference>
<reference evidence="2" key="1">
    <citation type="submission" date="2019-08" db="EMBL/GenBank/DDBJ databases">
        <title>Comparative genome analysis confer to the adaptation heavy metal polluted environment.</title>
        <authorList>
            <person name="Li Y."/>
        </authorList>
    </citation>
    <scope>NUCLEOTIDE SEQUENCE [LARGE SCALE GENOMIC DNA]</scope>
    <source>
        <strain evidence="2">P1</strain>
    </source>
</reference>
<dbReference type="PROSITE" id="PS51725">
    <property type="entry name" value="ABM"/>
    <property type="match status" value="1"/>
</dbReference>
<keyword evidence="2" id="KW-0503">Monooxygenase</keyword>
<dbReference type="GO" id="GO:0005829">
    <property type="term" value="C:cytosol"/>
    <property type="evidence" value="ECO:0007669"/>
    <property type="project" value="TreeGrafter"/>
</dbReference>
<feature type="domain" description="ABM" evidence="1">
    <location>
        <begin position="6"/>
        <end position="98"/>
    </location>
</feature>
<dbReference type="AlphaFoldDB" id="A0A5C1I5L1"/>
<proteinExistence type="predicted"/>
<evidence type="ECO:0000313" key="3">
    <source>
        <dbReference type="Proteomes" id="UP000251402"/>
    </source>
</evidence>
<dbReference type="Pfam" id="PF03992">
    <property type="entry name" value="ABM"/>
    <property type="match status" value="1"/>
</dbReference>
<dbReference type="OrthoDB" id="964493at2"/>